<protein>
    <submittedName>
        <fullName evidence="2">Pilus assembly protein PilY</fullName>
    </submittedName>
</protein>
<reference evidence="2 3" key="1">
    <citation type="submission" date="2019-07" db="EMBL/GenBank/DDBJ databases">
        <title>Draft Genome Sequence of the first blaOXA-58-Harboring Acinetobacter colistiniresistens clinical isolate from Brazil.</title>
        <authorList>
            <person name="Favaro L.S."/>
            <person name="Paula-Petroli S.B."/>
            <person name="Moura C.F."/>
            <person name="Tognim M.C.B."/>
            <person name="Venancio E.J."/>
            <person name="Yamada-Ogatta S.F."/>
            <person name="Carrara-Marroni F.E."/>
        </authorList>
    </citation>
    <scope>NUCLEOTIDE SEQUENCE [LARGE SCALE GENOMIC DNA]</scope>
    <source>
        <strain evidence="2 3">DL</strain>
    </source>
</reference>
<organism evidence="2 3">
    <name type="scientific">Acinetobacter colistiniresistens</name>
    <dbReference type="NCBI Taxonomy" id="280145"/>
    <lineage>
        <taxon>Bacteria</taxon>
        <taxon>Pseudomonadati</taxon>
        <taxon>Pseudomonadota</taxon>
        <taxon>Gammaproteobacteria</taxon>
        <taxon>Moraxellales</taxon>
        <taxon>Moraxellaceae</taxon>
        <taxon>Acinetobacter</taxon>
    </lineage>
</organism>
<feature type="chain" id="PRO_5021823644" evidence="1">
    <location>
        <begin position="30"/>
        <end position="1261"/>
    </location>
</feature>
<dbReference type="AlphaFoldDB" id="A0A558F985"/>
<evidence type="ECO:0000313" key="2">
    <source>
        <dbReference type="EMBL" id="TVT81849.1"/>
    </source>
</evidence>
<evidence type="ECO:0000256" key="1">
    <source>
        <dbReference type="SAM" id="SignalP"/>
    </source>
</evidence>
<comment type="caution">
    <text evidence="2">The sequence shown here is derived from an EMBL/GenBank/DDBJ whole genome shotgun (WGS) entry which is preliminary data.</text>
</comment>
<name>A0A558F985_9GAMM</name>
<proteinExistence type="predicted"/>
<dbReference type="Proteomes" id="UP000316981">
    <property type="component" value="Unassembled WGS sequence"/>
</dbReference>
<feature type="signal peptide" evidence="1">
    <location>
        <begin position="1"/>
        <end position="29"/>
    </location>
</feature>
<dbReference type="EMBL" id="VMTP01000056">
    <property type="protein sequence ID" value="TVT81849.1"/>
    <property type="molecule type" value="Genomic_DNA"/>
</dbReference>
<gene>
    <name evidence="2" type="ORF">FPV60_09755</name>
</gene>
<dbReference type="RefSeq" id="WP_144583364.1">
    <property type="nucleotide sequence ID" value="NZ_VMTP01000056.1"/>
</dbReference>
<keyword evidence="1" id="KW-0732">Signal</keyword>
<accession>A0A558F985</accession>
<evidence type="ECO:0000313" key="3">
    <source>
        <dbReference type="Proteomes" id="UP000316981"/>
    </source>
</evidence>
<sequence length="1261" mass="136918">MKNFNQKLLSASVSMLMTMSICHVVTAQASDIDIYKLPDATELTVMMMLDLSGSMDLTAVSDNGPCDLGTVSSSGKVTGDTVAGGYSTNFCYTGTKGRSNIYYYRANSDETNWWKCTKTSDNTVANCSTLINRPDNEEIFKYTRSTLGTGSNNFYYYYNYGETKRYYDRISRLKNSLYILATSNDIPLNTKIGIGTFSYNADGNRGYVRIAADQWGAVGSVQRDRVLTLIRNSGFKGSGGTPTSSAYAEAAAYLLGTTTGGNSTYSGIGVAEGINVRTGTNTSTWKYVTPLDKTKDPLCSGKGIYVLTDGEPNASTSAITSTLMKNALNLSGNYSYTTGLTNNGYYDNNNSFRNYRSDWQSIGSFAKSLNTGSVLQPLFSSTQRNNEHVIKTAVVGFGSVFDVADPRGEIRKELIDPKTGNKRTYYDCSKLTGNDQKNACNWGMQSKFSDGTTTTIAGSGGYGEGGFYSASSTEEVIESLKNFVEDMKPEFDPIPTGSPTLPVDALNPIQIQPYGYYARFTPKPQEPYQLWIGNLNKYHIKDGQLYDTTKTIRLIQDSGQLNNAANGIWNGGVLGKLPLGTFTDTASGTQSSNRTVFTNRQINTASGVAEEISSLQRVNLRTLFNADAEGTLRNDPKKNYWLNILGYKVNENATGLTLATLPTDIQRQLGATMHSKPILLTQEGKIVVPTSGDNKGQVTTTGRKDYLLFGSNQGSLHVIEVGSDTDTDRGKEAFTFVPDEMMERQPKAFLNEGATNGGRANLYYGMDGAWTAYTQYVSKTDKTLTVGTSGRKDNDGKDLNQKGLQWVYGGLRMGGRGYYGLDLTSLSSPSLKFHINPDDAVVKDNGVPRLDASGKKIPDTNNPLNYMGQSWSKPTIAWVNWGGVRKLVMFVGGGYDEGYEAPDYDQDNNTTTPKKGAGVYMFDAGSGDLLWWASANVRSTTTGIGVNDANLKYSVVSQINAVDRDNDGLVDHLFFGDLGGQAFRIDLNNKATSTANFSKRIVRLYNAHTTAGASPRFYEMPSFSVHSGVDGLFGVVALSSGNRSSPLAGVHRVDGVDTITTTANDAVYVIYDNDVARSDLYTIANSELRTSSTNTGVLLTTITPASFSTLRAGIDQKTGANYNGGWKYQYGTTAGRYKGMNEIYALDGMLYVNVYHKDGTGIVGACGSGVIGDTELYQFCLPSGKCSFYTTETTGPNKTVLGGGILGTGLGLGVSNKFNETGLIVKKPDNFCDDTANKNKPECQLFDTGARLQHLRWYESR</sequence>